<reference evidence="1" key="1">
    <citation type="submission" date="2023-03" db="EMBL/GenBank/DDBJ databases">
        <title>Chromosome-scale reference genome and RAD-based genetic map of yellow starthistle (Centaurea solstitialis) reveal putative structural variation and QTLs associated with invader traits.</title>
        <authorList>
            <person name="Reatini B."/>
            <person name="Cang F.A."/>
            <person name="Jiang Q."/>
            <person name="Mckibben M.T.W."/>
            <person name="Barker M.S."/>
            <person name="Rieseberg L.H."/>
            <person name="Dlugosch K.M."/>
        </authorList>
    </citation>
    <scope>NUCLEOTIDE SEQUENCE</scope>
    <source>
        <strain evidence="1">CAN-66</strain>
        <tissue evidence="1">Leaf</tissue>
    </source>
</reference>
<proteinExistence type="predicted"/>
<protein>
    <submittedName>
        <fullName evidence="1">Uncharacterized protein</fullName>
    </submittedName>
</protein>
<dbReference type="EMBL" id="JARYMX010000003">
    <property type="protein sequence ID" value="KAJ9556369.1"/>
    <property type="molecule type" value="Genomic_DNA"/>
</dbReference>
<name>A0AA38WNN8_9ASTR</name>
<dbReference type="Proteomes" id="UP001172457">
    <property type="component" value="Chromosome 3"/>
</dbReference>
<gene>
    <name evidence="1" type="ORF">OSB04_010983</name>
</gene>
<sequence>MEDIGMVTKAWTVEFRTYVNYISSRISDTHLRIPRTLNPLKEIRSQTNLDDLAILASQLKWTRAHPLYNVIGDVNDGVKMRSASANYCLYKSFLSVIEPKNVSQALEDSDWLLAMQEELLQFKRNKVYRLVPRPQDKSIIQTKWIFRNVGCKIGLYPRSQVGAQSKDKGKVKVVKEVKACFICLLALYTADSDVNHRLWKDCMTYSHRVFEVNKENQQLSAEKSFLEMKLVDLEKIIQFEKGQESENSKLSKQITELQQIHFEC</sequence>
<keyword evidence="2" id="KW-1185">Reference proteome</keyword>
<organism evidence="1 2">
    <name type="scientific">Centaurea solstitialis</name>
    <name type="common">yellow star-thistle</name>
    <dbReference type="NCBI Taxonomy" id="347529"/>
    <lineage>
        <taxon>Eukaryota</taxon>
        <taxon>Viridiplantae</taxon>
        <taxon>Streptophyta</taxon>
        <taxon>Embryophyta</taxon>
        <taxon>Tracheophyta</taxon>
        <taxon>Spermatophyta</taxon>
        <taxon>Magnoliopsida</taxon>
        <taxon>eudicotyledons</taxon>
        <taxon>Gunneridae</taxon>
        <taxon>Pentapetalae</taxon>
        <taxon>asterids</taxon>
        <taxon>campanulids</taxon>
        <taxon>Asterales</taxon>
        <taxon>Asteraceae</taxon>
        <taxon>Carduoideae</taxon>
        <taxon>Cardueae</taxon>
        <taxon>Centaureinae</taxon>
        <taxon>Centaurea</taxon>
    </lineage>
</organism>
<evidence type="ECO:0000313" key="2">
    <source>
        <dbReference type="Proteomes" id="UP001172457"/>
    </source>
</evidence>
<dbReference type="AlphaFoldDB" id="A0AA38WNN8"/>
<evidence type="ECO:0000313" key="1">
    <source>
        <dbReference type="EMBL" id="KAJ9556369.1"/>
    </source>
</evidence>
<accession>A0AA38WNN8</accession>
<comment type="caution">
    <text evidence="1">The sequence shown here is derived from an EMBL/GenBank/DDBJ whole genome shotgun (WGS) entry which is preliminary data.</text>
</comment>